<dbReference type="SMART" id="SM00906">
    <property type="entry name" value="Fungal_trans"/>
    <property type="match status" value="1"/>
</dbReference>
<keyword evidence="3" id="KW-0862">Zinc</keyword>
<feature type="compositionally biased region" description="Low complexity" evidence="8">
    <location>
        <begin position="14"/>
        <end position="29"/>
    </location>
</feature>
<reference evidence="10 11" key="1">
    <citation type="submission" date="2015-10" db="EMBL/GenBank/DDBJ databases">
        <title>Full genome of DAOMC 229536 Phialocephala scopiformis, a fungal endophyte of spruce producing the potent anti-insectan compound rugulosin.</title>
        <authorList>
            <consortium name="DOE Joint Genome Institute"/>
            <person name="Walker A.K."/>
            <person name="Frasz S.L."/>
            <person name="Seifert K.A."/>
            <person name="Miller J.D."/>
            <person name="Mondo S.J."/>
            <person name="Labutti K."/>
            <person name="Lipzen A."/>
            <person name="Dockter R."/>
            <person name="Kennedy M."/>
            <person name="Grigoriev I.V."/>
            <person name="Spatafora J.W."/>
        </authorList>
    </citation>
    <scope>NUCLEOTIDE SEQUENCE [LARGE SCALE GENOMIC DNA]</scope>
    <source>
        <strain evidence="10 11">CBS 120377</strain>
    </source>
</reference>
<evidence type="ECO:0000256" key="8">
    <source>
        <dbReference type="SAM" id="MobiDB-lite"/>
    </source>
</evidence>
<evidence type="ECO:0000256" key="6">
    <source>
        <dbReference type="ARBA" id="ARBA00023163"/>
    </source>
</evidence>
<dbReference type="PANTHER" id="PTHR47782:SF7">
    <property type="entry name" value="PROTEIN STB5"/>
    <property type="match status" value="1"/>
</dbReference>
<gene>
    <name evidence="10" type="ORF">LY89DRAFT_123279</name>
</gene>
<dbReference type="CDD" id="cd12148">
    <property type="entry name" value="fungal_TF_MHR"/>
    <property type="match status" value="1"/>
</dbReference>
<dbReference type="KEGG" id="psco:LY89DRAFT_123279"/>
<dbReference type="OrthoDB" id="3990906at2759"/>
<evidence type="ECO:0000313" key="10">
    <source>
        <dbReference type="EMBL" id="KUJ14832.1"/>
    </source>
</evidence>
<keyword evidence="11" id="KW-1185">Reference proteome</keyword>
<name>A0A194X4U1_MOLSC</name>
<dbReference type="GeneID" id="28814897"/>
<dbReference type="InterPro" id="IPR007219">
    <property type="entry name" value="XnlR_reg_dom"/>
</dbReference>
<dbReference type="GO" id="GO:0045944">
    <property type="term" value="P:positive regulation of transcription by RNA polymerase II"/>
    <property type="evidence" value="ECO:0007669"/>
    <property type="project" value="TreeGrafter"/>
</dbReference>
<dbReference type="Proteomes" id="UP000070700">
    <property type="component" value="Unassembled WGS sequence"/>
</dbReference>
<comment type="subcellular location">
    <subcellularLocation>
        <location evidence="1">Nucleus</location>
    </subcellularLocation>
</comment>
<evidence type="ECO:0000256" key="2">
    <source>
        <dbReference type="ARBA" id="ARBA00022723"/>
    </source>
</evidence>
<feature type="domain" description="Xylanolytic transcriptional activator regulatory" evidence="9">
    <location>
        <begin position="156"/>
        <end position="230"/>
    </location>
</feature>
<dbReference type="GO" id="GO:0005634">
    <property type="term" value="C:nucleus"/>
    <property type="evidence" value="ECO:0007669"/>
    <property type="project" value="UniProtKB-SubCell"/>
</dbReference>
<evidence type="ECO:0000313" key="11">
    <source>
        <dbReference type="Proteomes" id="UP000070700"/>
    </source>
</evidence>
<keyword evidence="4" id="KW-0805">Transcription regulation</keyword>
<dbReference type="GO" id="GO:0043565">
    <property type="term" value="F:sequence-specific DNA binding"/>
    <property type="evidence" value="ECO:0007669"/>
    <property type="project" value="TreeGrafter"/>
</dbReference>
<dbReference type="GO" id="GO:0006351">
    <property type="term" value="P:DNA-templated transcription"/>
    <property type="evidence" value="ECO:0007669"/>
    <property type="project" value="InterPro"/>
</dbReference>
<proteinExistence type="predicted"/>
<evidence type="ECO:0000259" key="9">
    <source>
        <dbReference type="SMART" id="SM00906"/>
    </source>
</evidence>
<keyword evidence="6" id="KW-0804">Transcription</keyword>
<keyword evidence="5" id="KW-0238">DNA-binding</keyword>
<dbReference type="InterPro" id="IPR052202">
    <property type="entry name" value="Yeast_MetPath_Reg"/>
</dbReference>
<evidence type="ECO:0000256" key="1">
    <source>
        <dbReference type="ARBA" id="ARBA00004123"/>
    </source>
</evidence>
<feature type="region of interest" description="Disordered" evidence="8">
    <location>
        <begin position="14"/>
        <end position="41"/>
    </location>
</feature>
<dbReference type="Pfam" id="PF04082">
    <property type="entry name" value="Fungal_trans"/>
    <property type="match status" value="1"/>
</dbReference>
<evidence type="ECO:0000256" key="7">
    <source>
        <dbReference type="ARBA" id="ARBA00023242"/>
    </source>
</evidence>
<dbReference type="GO" id="GO:0000981">
    <property type="term" value="F:DNA-binding transcription factor activity, RNA polymerase II-specific"/>
    <property type="evidence" value="ECO:0007669"/>
    <property type="project" value="TreeGrafter"/>
</dbReference>
<dbReference type="EMBL" id="KQ947419">
    <property type="protein sequence ID" value="KUJ14832.1"/>
    <property type="molecule type" value="Genomic_DNA"/>
</dbReference>
<protein>
    <recommendedName>
        <fullName evidence="9">Xylanolytic transcriptional activator regulatory domain-containing protein</fullName>
    </recommendedName>
</protein>
<keyword evidence="2" id="KW-0479">Metal-binding</keyword>
<dbReference type="RefSeq" id="XP_018069187.1">
    <property type="nucleotide sequence ID" value="XM_018205171.1"/>
</dbReference>
<dbReference type="PANTHER" id="PTHR47782">
    <property type="entry name" value="ZN(II)2CYS6 TRANSCRIPTION FACTOR (EUROFUNG)-RELATED"/>
    <property type="match status" value="1"/>
</dbReference>
<evidence type="ECO:0000256" key="3">
    <source>
        <dbReference type="ARBA" id="ARBA00022833"/>
    </source>
</evidence>
<sequence length="289" mass="32521">MATWLSVCLNDNTASDTTSPTAYSTTISPTTPPIKNIGTPRVSAPPAGRQLVDAYFRHIHRSYPFLDRTVILKEVDSALSLSEGLENMSRKLYLIMAIGCTTLRRIGHVLDELCAKFKVPGQVILRDCLLKNDIDSVEELLLLSLYTFFDPADLSPWITTGMLTRQIMAMGLTRKLPGTHDLTLSQIETRHRLFWSIYSLDRIVSVSTGLPFGLSDHNTNIPLPGISLEEYASLDREYFTTTLQVNRHIINLRQIESAILERINFVNPLHTTHSDKRAVVADLRTKIED</sequence>
<accession>A0A194X4U1</accession>
<evidence type="ECO:0000256" key="5">
    <source>
        <dbReference type="ARBA" id="ARBA00023125"/>
    </source>
</evidence>
<keyword evidence="7" id="KW-0539">Nucleus</keyword>
<organism evidence="10 11">
    <name type="scientific">Mollisia scopiformis</name>
    <name type="common">Conifer needle endophyte fungus</name>
    <name type="synonym">Phialocephala scopiformis</name>
    <dbReference type="NCBI Taxonomy" id="149040"/>
    <lineage>
        <taxon>Eukaryota</taxon>
        <taxon>Fungi</taxon>
        <taxon>Dikarya</taxon>
        <taxon>Ascomycota</taxon>
        <taxon>Pezizomycotina</taxon>
        <taxon>Leotiomycetes</taxon>
        <taxon>Helotiales</taxon>
        <taxon>Mollisiaceae</taxon>
        <taxon>Mollisia</taxon>
    </lineage>
</organism>
<dbReference type="GO" id="GO:0008270">
    <property type="term" value="F:zinc ion binding"/>
    <property type="evidence" value="ECO:0007669"/>
    <property type="project" value="InterPro"/>
</dbReference>
<dbReference type="InParanoid" id="A0A194X4U1"/>
<dbReference type="AlphaFoldDB" id="A0A194X4U1"/>
<evidence type="ECO:0000256" key="4">
    <source>
        <dbReference type="ARBA" id="ARBA00023015"/>
    </source>
</evidence>